<dbReference type="NCBIfam" id="NF038022">
    <property type="entry name" value="PorACj_fam"/>
    <property type="match status" value="1"/>
</dbReference>
<evidence type="ECO:0000313" key="1">
    <source>
        <dbReference type="EMBL" id="MBB3115479.1"/>
    </source>
</evidence>
<dbReference type="GeneID" id="60809650"/>
<comment type="caution">
    <text evidence="1">The sequence shown here is derived from an EMBL/GenBank/DDBJ whole genome shotgun (WGS) entry which is preliminary data.</text>
</comment>
<accession>A0A8H9YB84</accession>
<dbReference type="AlphaFoldDB" id="A0A8H9YB84"/>
<evidence type="ECO:0000313" key="2">
    <source>
        <dbReference type="Proteomes" id="UP000612712"/>
    </source>
</evidence>
<dbReference type="EMBL" id="JACHWT010000002">
    <property type="protein sequence ID" value="MBB3115479.1"/>
    <property type="molecule type" value="Genomic_DNA"/>
</dbReference>
<reference evidence="1" key="1">
    <citation type="submission" date="2020-08" db="EMBL/GenBank/DDBJ databases">
        <title>Sequencing the genomes of 1000 actinobacteria strains.</title>
        <authorList>
            <person name="Klenk H.-P."/>
        </authorList>
    </citation>
    <scope>NUCLEOTIDE SEQUENCE</scope>
    <source>
        <strain evidence="1">DSM 20582</strain>
    </source>
</reference>
<name>A0A8H9YB84_9CORY</name>
<sequence>MQQILDIVGQVKTFFSGLKDLFSGLKDVLTVVSSSTK</sequence>
<protein>
    <submittedName>
        <fullName evidence="1">Uncharacterized protein</fullName>
    </submittedName>
</protein>
<organism evidence="1 2">
    <name type="scientific">Corynebacterium bovis DSM 20582 = CIP 54.80</name>
    <dbReference type="NCBI Taxonomy" id="927655"/>
    <lineage>
        <taxon>Bacteria</taxon>
        <taxon>Bacillati</taxon>
        <taxon>Actinomycetota</taxon>
        <taxon>Actinomycetes</taxon>
        <taxon>Mycobacteriales</taxon>
        <taxon>Corynebacteriaceae</taxon>
        <taxon>Corynebacterium</taxon>
    </lineage>
</organism>
<proteinExistence type="predicted"/>
<dbReference type="RefSeq" id="WP_010273119.1">
    <property type="nucleotide sequence ID" value="NZ_AENJ01000375.1"/>
</dbReference>
<dbReference type="Proteomes" id="UP000612712">
    <property type="component" value="Unassembled WGS sequence"/>
</dbReference>
<gene>
    <name evidence="1" type="ORF">FHU32_000683</name>
</gene>